<keyword evidence="5 7" id="KW-0413">Isomerase</keyword>
<evidence type="ECO:0000256" key="4">
    <source>
        <dbReference type="ARBA" id="ARBA00022898"/>
    </source>
</evidence>
<keyword evidence="9" id="KW-1185">Reference proteome</keyword>
<dbReference type="FunFam" id="3.40.640.10:FF:000021">
    <property type="entry name" value="Glutamate-1-semialdehyde 2,1-aminomutase"/>
    <property type="match status" value="1"/>
</dbReference>
<comment type="pathway">
    <text evidence="2">Porphyrin-containing compound metabolism; protoporphyrin-IX biosynthesis; 5-aminolevulinate from L-glutamyl-tRNA(Glu): step 2/2.</text>
</comment>
<reference evidence="8 9" key="1">
    <citation type="submission" date="2018-06" db="EMBL/GenBank/DDBJ databases">
        <title>Genomic Encyclopedia of Type Strains, Phase IV (KMG-IV): sequencing the most valuable type-strain genomes for metagenomic binning, comparative biology and taxonomic classification.</title>
        <authorList>
            <person name="Goeker M."/>
        </authorList>
    </citation>
    <scope>NUCLEOTIDE SEQUENCE [LARGE SCALE GENOMIC DNA]</scope>
    <source>
        <strain evidence="8 9">DSM 24032</strain>
    </source>
</reference>
<evidence type="ECO:0000256" key="6">
    <source>
        <dbReference type="ARBA" id="ARBA00023244"/>
    </source>
</evidence>
<comment type="cofactor">
    <cofactor evidence="1 7">
        <name>pyridoxal 5'-phosphate</name>
        <dbReference type="ChEBI" id="CHEBI:597326"/>
    </cofactor>
</comment>
<dbReference type="InterPro" id="IPR015422">
    <property type="entry name" value="PyrdxlP-dep_Trfase_small"/>
</dbReference>
<dbReference type="NCBIfam" id="TIGR00713">
    <property type="entry name" value="hemL"/>
    <property type="match status" value="1"/>
</dbReference>
<dbReference type="GO" id="GO:0030170">
    <property type="term" value="F:pyridoxal phosphate binding"/>
    <property type="evidence" value="ECO:0007669"/>
    <property type="project" value="InterPro"/>
</dbReference>
<evidence type="ECO:0000256" key="2">
    <source>
        <dbReference type="ARBA" id="ARBA00004819"/>
    </source>
</evidence>
<comment type="caution">
    <text evidence="8">The sequence shown here is derived from an EMBL/GenBank/DDBJ whole genome shotgun (WGS) entry which is preliminary data.</text>
</comment>
<proteinExistence type="inferred from homology"/>
<evidence type="ECO:0000256" key="1">
    <source>
        <dbReference type="ARBA" id="ARBA00001933"/>
    </source>
</evidence>
<dbReference type="InParanoid" id="A0A395JPM8"/>
<comment type="catalytic activity">
    <reaction evidence="7">
        <text>(S)-4-amino-5-oxopentanoate = 5-aminolevulinate</text>
        <dbReference type="Rhea" id="RHEA:14265"/>
        <dbReference type="ChEBI" id="CHEBI:57501"/>
        <dbReference type="ChEBI" id="CHEBI:356416"/>
        <dbReference type="EC" id="5.4.3.8"/>
    </reaction>
</comment>
<dbReference type="Gene3D" id="3.40.640.10">
    <property type="entry name" value="Type I PLP-dependent aspartate aminotransferase-like (Major domain)"/>
    <property type="match status" value="1"/>
</dbReference>
<dbReference type="SUPFAM" id="SSF53383">
    <property type="entry name" value="PLP-dependent transferases"/>
    <property type="match status" value="1"/>
</dbReference>
<dbReference type="Pfam" id="PF00202">
    <property type="entry name" value="Aminotran_3"/>
    <property type="match status" value="1"/>
</dbReference>
<dbReference type="InterPro" id="IPR015424">
    <property type="entry name" value="PyrdxlP-dep_Trfase"/>
</dbReference>
<gene>
    <name evidence="7" type="primary">hemL</name>
    <name evidence="8" type="ORF">DFR28_101988</name>
</gene>
<dbReference type="InterPro" id="IPR015421">
    <property type="entry name" value="PyrdxlP-dep_Trfase_major"/>
</dbReference>
<evidence type="ECO:0000256" key="7">
    <source>
        <dbReference type="HAMAP-Rule" id="MF_00375"/>
    </source>
</evidence>
<dbReference type="OrthoDB" id="9770449at2"/>
<dbReference type="InterPro" id="IPR005814">
    <property type="entry name" value="Aminotrans_3"/>
</dbReference>
<dbReference type="HAMAP" id="MF_00375">
    <property type="entry name" value="HemL_aminotrans_3"/>
    <property type="match status" value="1"/>
</dbReference>
<feature type="modified residue" description="N6-(pyridoxal phosphate)lysine" evidence="7">
    <location>
        <position position="263"/>
    </location>
</feature>
<dbReference type="PROSITE" id="PS00600">
    <property type="entry name" value="AA_TRANSFER_CLASS_3"/>
    <property type="match status" value="1"/>
</dbReference>
<dbReference type="FunCoup" id="A0A395JPM8">
    <property type="interactions" value="590"/>
</dbReference>
<comment type="similarity">
    <text evidence="3 7">Belongs to the class-III pyridoxal-phosphate-dependent aminotransferase family. HemL subfamily.</text>
</comment>
<dbReference type="AlphaFoldDB" id="A0A395JPM8"/>
<evidence type="ECO:0000313" key="9">
    <source>
        <dbReference type="Proteomes" id="UP000253083"/>
    </source>
</evidence>
<comment type="subcellular location">
    <subcellularLocation>
        <location evidence="7">Cytoplasm</location>
    </subcellularLocation>
</comment>
<keyword evidence="7" id="KW-0963">Cytoplasm</keyword>
<dbReference type="Proteomes" id="UP000253083">
    <property type="component" value="Unassembled WGS sequence"/>
</dbReference>
<accession>A0A395JPM8</accession>
<dbReference type="PANTHER" id="PTHR43713">
    <property type="entry name" value="GLUTAMATE-1-SEMIALDEHYDE 2,1-AMINOMUTASE"/>
    <property type="match status" value="1"/>
</dbReference>
<dbReference type="RefSeq" id="WP_113953154.1">
    <property type="nucleotide sequence ID" value="NZ_QNRT01000001.1"/>
</dbReference>
<name>A0A395JPM8_9GAMM</name>
<dbReference type="CDD" id="cd00610">
    <property type="entry name" value="OAT_like"/>
    <property type="match status" value="1"/>
</dbReference>
<dbReference type="GO" id="GO:0005737">
    <property type="term" value="C:cytoplasm"/>
    <property type="evidence" value="ECO:0007669"/>
    <property type="project" value="UniProtKB-SubCell"/>
</dbReference>
<dbReference type="NCBIfam" id="NF000818">
    <property type="entry name" value="PRK00062.1"/>
    <property type="match status" value="1"/>
</dbReference>
<evidence type="ECO:0000256" key="3">
    <source>
        <dbReference type="ARBA" id="ARBA00008981"/>
    </source>
</evidence>
<dbReference type="PANTHER" id="PTHR43713:SF3">
    <property type="entry name" value="GLUTAMATE-1-SEMIALDEHYDE 2,1-AMINOMUTASE 1, CHLOROPLASTIC-RELATED"/>
    <property type="match status" value="1"/>
</dbReference>
<comment type="subunit">
    <text evidence="7">Homodimer.</text>
</comment>
<protein>
    <recommendedName>
        <fullName evidence="7">Glutamate-1-semialdehyde 2,1-aminomutase</fullName>
        <shortName evidence="7">GSA</shortName>
        <ecNumber evidence="7">5.4.3.8</ecNumber>
    </recommendedName>
    <alternativeName>
        <fullName evidence="7">Glutamate-1-semialdehyde aminotransferase</fullName>
        <shortName evidence="7">GSA-AT</shortName>
    </alternativeName>
</protein>
<evidence type="ECO:0000313" key="8">
    <source>
        <dbReference type="EMBL" id="RBP53601.1"/>
    </source>
</evidence>
<sequence>MSTSRFEQAQQYIPGGVNSPVRAFKSVGGEPVFIQRAKGAYLWDADGKQYIDYVGSWGPMILGHAHPEVIDAVKTAADNGLSFGAPTESETSLAQKICELIPSIDKVRMVSSGTEATMSALRLARGYTGRDKILKFEGCYHGHSDSLLVKAGSGALTFGVPTSPGVPAAVAEQTLTLPFNDLDQVESLFAELGDQIAAIIIEPVAGNMNLITPKPGYLEGLRKVCDQYGTVLIFDEVMTGFRVGLQGAQGLYGITPDLTCFGKVIGGGMPVGAFGGRADIMNHISPDGPVYQAGTLSGNPVAMAAGIKTLELISVPNFFDNLTAKTKSLLIGLKNAASRADIPLATNGVGGMFGFFFTDADRVESFADSMACDGARFNAFFHGMLDRGVYLAPSSFEAGFISITHSENDIADTLESAAEVMQTL</sequence>
<dbReference type="EC" id="5.4.3.8" evidence="7"/>
<dbReference type="InterPro" id="IPR004639">
    <property type="entry name" value="4pyrrol_synth_GluAld_NH2Trfase"/>
</dbReference>
<dbReference type="InterPro" id="IPR049704">
    <property type="entry name" value="Aminotrans_3_PPA_site"/>
</dbReference>
<dbReference type="GO" id="GO:0008483">
    <property type="term" value="F:transaminase activity"/>
    <property type="evidence" value="ECO:0007669"/>
    <property type="project" value="InterPro"/>
</dbReference>
<evidence type="ECO:0000256" key="5">
    <source>
        <dbReference type="ARBA" id="ARBA00023235"/>
    </source>
</evidence>
<dbReference type="Gene3D" id="3.90.1150.10">
    <property type="entry name" value="Aspartate Aminotransferase, domain 1"/>
    <property type="match status" value="1"/>
</dbReference>
<dbReference type="GO" id="GO:0042286">
    <property type="term" value="F:glutamate-1-semialdehyde 2,1-aminomutase activity"/>
    <property type="evidence" value="ECO:0007669"/>
    <property type="project" value="UniProtKB-UniRule"/>
</dbReference>
<keyword evidence="4 7" id="KW-0663">Pyridoxal phosphate</keyword>
<dbReference type="EMBL" id="QNRT01000001">
    <property type="protein sequence ID" value="RBP53601.1"/>
    <property type="molecule type" value="Genomic_DNA"/>
</dbReference>
<dbReference type="GO" id="GO:0006782">
    <property type="term" value="P:protoporphyrinogen IX biosynthetic process"/>
    <property type="evidence" value="ECO:0007669"/>
    <property type="project" value="UniProtKB-UniRule"/>
</dbReference>
<organism evidence="8 9">
    <name type="scientific">Arenicella xantha</name>
    <dbReference type="NCBI Taxonomy" id="644221"/>
    <lineage>
        <taxon>Bacteria</taxon>
        <taxon>Pseudomonadati</taxon>
        <taxon>Pseudomonadota</taxon>
        <taxon>Gammaproteobacteria</taxon>
        <taxon>Arenicellales</taxon>
        <taxon>Arenicellaceae</taxon>
        <taxon>Arenicella</taxon>
    </lineage>
</organism>
<keyword evidence="6 7" id="KW-0627">Porphyrin biosynthesis</keyword>
<dbReference type="UniPathway" id="UPA00251">
    <property type="reaction ID" value="UER00317"/>
</dbReference>